<gene>
    <name evidence="2" type="ORF">NE237_004600</name>
</gene>
<evidence type="ECO:0000313" key="2">
    <source>
        <dbReference type="EMBL" id="KAJ4971501.1"/>
    </source>
</evidence>
<feature type="region of interest" description="Disordered" evidence="1">
    <location>
        <begin position="1"/>
        <end position="36"/>
    </location>
</feature>
<sequence length="159" mass="16935">MGQTSTSEPTAAFRGGGQTSTSTPASSTRGGGQSLTSVLASTPVALREHDLPLVIYETGKGWARDERAARVASKAIVEGTQPNPNPNPMTRKKASSSSKPAIEVPSGPLYAAWGHPSCLTEAELEGFRNMFQIPLFVSLQLAELGERSYTPRHEAMAMY</sequence>
<name>A0A9Q0KJ80_9MAGN</name>
<keyword evidence="3" id="KW-1185">Reference proteome</keyword>
<evidence type="ECO:0000313" key="3">
    <source>
        <dbReference type="Proteomes" id="UP001141806"/>
    </source>
</evidence>
<reference evidence="2" key="1">
    <citation type="journal article" date="2023" name="Plant J.">
        <title>The genome of the king protea, Protea cynaroides.</title>
        <authorList>
            <person name="Chang J."/>
            <person name="Duong T.A."/>
            <person name="Schoeman C."/>
            <person name="Ma X."/>
            <person name="Roodt D."/>
            <person name="Barker N."/>
            <person name="Li Z."/>
            <person name="Van de Peer Y."/>
            <person name="Mizrachi E."/>
        </authorList>
    </citation>
    <scope>NUCLEOTIDE SEQUENCE</scope>
    <source>
        <tissue evidence="2">Young leaves</tissue>
    </source>
</reference>
<feature type="region of interest" description="Disordered" evidence="1">
    <location>
        <begin position="75"/>
        <end position="102"/>
    </location>
</feature>
<dbReference type="Proteomes" id="UP001141806">
    <property type="component" value="Unassembled WGS sequence"/>
</dbReference>
<feature type="compositionally biased region" description="Polar residues" evidence="1">
    <location>
        <begin position="19"/>
        <end position="36"/>
    </location>
</feature>
<accession>A0A9Q0KJ80</accession>
<comment type="caution">
    <text evidence="2">The sequence shown here is derived from an EMBL/GenBank/DDBJ whole genome shotgun (WGS) entry which is preliminary data.</text>
</comment>
<organism evidence="2 3">
    <name type="scientific">Protea cynaroides</name>
    <dbReference type="NCBI Taxonomy" id="273540"/>
    <lineage>
        <taxon>Eukaryota</taxon>
        <taxon>Viridiplantae</taxon>
        <taxon>Streptophyta</taxon>
        <taxon>Embryophyta</taxon>
        <taxon>Tracheophyta</taxon>
        <taxon>Spermatophyta</taxon>
        <taxon>Magnoliopsida</taxon>
        <taxon>Proteales</taxon>
        <taxon>Proteaceae</taxon>
        <taxon>Protea</taxon>
    </lineage>
</organism>
<dbReference type="EMBL" id="JAMYWD010000005">
    <property type="protein sequence ID" value="KAJ4971501.1"/>
    <property type="molecule type" value="Genomic_DNA"/>
</dbReference>
<protein>
    <submittedName>
        <fullName evidence="2">Uncharacterized protein</fullName>
    </submittedName>
</protein>
<dbReference type="AlphaFoldDB" id="A0A9Q0KJ80"/>
<proteinExistence type="predicted"/>
<evidence type="ECO:0000256" key="1">
    <source>
        <dbReference type="SAM" id="MobiDB-lite"/>
    </source>
</evidence>